<protein>
    <recommendedName>
        <fullName evidence="3">Zn(2)-C6 fungal-type domain-containing protein</fullName>
    </recommendedName>
</protein>
<evidence type="ECO:0000256" key="1">
    <source>
        <dbReference type="ARBA" id="ARBA00023242"/>
    </source>
</evidence>
<dbReference type="CDD" id="cd00067">
    <property type="entry name" value="GAL4"/>
    <property type="match status" value="1"/>
</dbReference>
<comment type="caution">
    <text evidence="4">The sequence shown here is derived from an EMBL/GenBank/DDBJ whole genome shotgun (WGS) entry which is preliminary data.</text>
</comment>
<evidence type="ECO:0000313" key="4">
    <source>
        <dbReference type="EMBL" id="KAF9750264.1"/>
    </source>
</evidence>
<dbReference type="AlphaFoldDB" id="A0A8H7N725"/>
<keyword evidence="1" id="KW-0539">Nucleus</keyword>
<feature type="compositionally biased region" description="Polar residues" evidence="2">
    <location>
        <begin position="199"/>
        <end position="208"/>
    </location>
</feature>
<dbReference type="Gene3D" id="4.10.240.10">
    <property type="entry name" value="Zn(2)-C6 fungal-type DNA-binding domain"/>
    <property type="match status" value="1"/>
</dbReference>
<accession>A0A8H7N725</accession>
<dbReference type="PROSITE" id="PS50048">
    <property type="entry name" value="ZN2_CY6_FUNGAL_2"/>
    <property type="match status" value="1"/>
</dbReference>
<dbReference type="InterPro" id="IPR036864">
    <property type="entry name" value="Zn2-C6_fun-type_DNA-bd_sf"/>
</dbReference>
<proteinExistence type="predicted"/>
<dbReference type="InterPro" id="IPR001138">
    <property type="entry name" value="Zn2Cys6_DnaBD"/>
</dbReference>
<feature type="region of interest" description="Disordered" evidence="2">
    <location>
        <begin position="188"/>
        <end position="215"/>
    </location>
</feature>
<sequence>MPDLQKMDSSRNLQHIQPAPPSSSQPTEEVPSGVAGEEFPFPSKRQRRSQVKTACDTCRTKKTKCDNQRPICAACLKRGTGCTFDGVPAEADELTESDELLSLLTSALTEEEVMTLLSDIKHRNNFSESLKHLKTLRDERLFEDASGTDLALAPDQDSLEFELMTRHSLLFPASVALDKTLLSQQGSSSTHSADAVQAGSHQASSSTVAPRPQPVKLFDPRLRNVDFATWTDVSINSLDAARLISKYLEIDHPVLGLFDHDLFLADLSTGQKRFCTSFLVNAILSWGFLQYLPPKSPGGPSESSKFFSRARGQWVTGSMGDSFPAVAGLQLLSLAATFSGQGPTAKKLLFDAIDMAKRLDLLSSGDKTPKSARVYNTDELKAASSAAWGLFCHTTLHALHCQKCELWSIGPPTLPIPASNDPTTLYYLCQLWTIVHDMLREYFSPERISKPARYDIEFAQTTFLRLLDWGSCLPLTLARGNKTTHQGAILHIYFHAASITLLRPLVLFDDDSAFTLDSGSKRPAKDFLHASSNQLKRLVSLCQANFSHTSELSILWHTGCLFAANAVIRDVTSPTSRLHFWRCLYGYKSLYPKSPLVKSIAKGLLLMAVMGNLITKEEACREIGEFQSGNDGEPSYAMEPTEACFVVDLDLGLSDAVGSHVDSLAQNFDDMFMDYNE</sequence>
<dbReference type="EMBL" id="JADCTT010000007">
    <property type="protein sequence ID" value="KAF9750264.1"/>
    <property type="molecule type" value="Genomic_DNA"/>
</dbReference>
<name>A0A8H7N725_BIOOC</name>
<dbReference type="PANTHER" id="PTHR47256">
    <property type="entry name" value="ZN(II)2CYS6 TRANSCRIPTION FACTOR (EUROFUNG)-RELATED"/>
    <property type="match status" value="1"/>
</dbReference>
<dbReference type="SUPFAM" id="SSF57701">
    <property type="entry name" value="Zn2/Cys6 DNA-binding domain"/>
    <property type="match status" value="1"/>
</dbReference>
<gene>
    <name evidence="4" type="ORF">IM811_016291</name>
</gene>
<dbReference type="CDD" id="cd12148">
    <property type="entry name" value="fungal_TF_MHR"/>
    <property type="match status" value="1"/>
</dbReference>
<feature type="domain" description="Zn(2)-C6 fungal-type" evidence="3">
    <location>
        <begin position="54"/>
        <end position="84"/>
    </location>
</feature>
<evidence type="ECO:0000313" key="5">
    <source>
        <dbReference type="Proteomes" id="UP000616885"/>
    </source>
</evidence>
<dbReference type="Proteomes" id="UP000616885">
    <property type="component" value="Unassembled WGS sequence"/>
</dbReference>
<dbReference type="GO" id="GO:0008270">
    <property type="term" value="F:zinc ion binding"/>
    <property type="evidence" value="ECO:0007669"/>
    <property type="project" value="InterPro"/>
</dbReference>
<evidence type="ECO:0000256" key="2">
    <source>
        <dbReference type="SAM" id="MobiDB-lite"/>
    </source>
</evidence>
<dbReference type="Pfam" id="PF00172">
    <property type="entry name" value="Zn_clus"/>
    <property type="match status" value="1"/>
</dbReference>
<dbReference type="PANTHER" id="PTHR47256:SF1">
    <property type="entry name" value="ZN(II)2CYS6 TRANSCRIPTION FACTOR (EUROFUNG)"/>
    <property type="match status" value="1"/>
</dbReference>
<evidence type="ECO:0000259" key="3">
    <source>
        <dbReference type="PROSITE" id="PS50048"/>
    </source>
</evidence>
<feature type="region of interest" description="Disordered" evidence="2">
    <location>
        <begin position="1"/>
        <end position="52"/>
    </location>
</feature>
<dbReference type="PROSITE" id="PS00463">
    <property type="entry name" value="ZN2_CY6_FUNGAL_1"/>
    <property type="match status" value="1"/>
</dbReference>
<dbReference type="InterPro" id="IPR053187">
    <property type="entry name" value="Notoamide_regulator"/>
</dbReference>
<dbReference type="SMART" id="SM00066">
    <property type="entry name" value="GAL4"/>
    <property type="match status" value="1"/>
</dbReference>
<organism evidence="4 5">
    <name type="scientific">Bionectria ochroleuca</name>
    <name type="common">Gliocladium roseum</name>
    <dbReference type="NCBI Taxonomy" id="29856"/>
    <lineage>
        <taxon>Eukaryota</taxon>
        <taxon>Fungi</taxon>
        <taxon>Dikarya</taxon>
        <taxon>Ascomycota</taxon>
        <taxon>Pezizomycotina</taxon>
        <taxon>Sordariomycetes</taxon>
        <taxon>Hypocreomycetidae</taxon>
        <taxon>Hypocreales</taxon>
        <taxon>Bionectriaceae</taxon>
        <taxon>Clonostachys</taxon>
    </lineage>
</organism>
<dbReference type="GO" id="GO:0000981">
    <property type="term" value="F:DNA-binding transcription factor activity, RNA polymerase II-specific"/>
    <property type="evidence" value="ECO:0007669"/>
    <property type="project" value="InterPro"/>
</dbReference>
<reference evidence="4" key="1">
    <citation type="submission" date="2020-10" db="EMBL/GenBank/DDBJ databases">
        <title>High-Quality Genome Resource of Clonostachys rosea strain S41 by Oxford Nanopore Long-Read Sequencing.</title>
        <authorList>
            <person name="Wang H."/>
        </authorList>
    </citation>
    <scope>NUCLEOTIDE SEQUENCE</scope>
    <source>
        <strain evidence="4">S41</strain>
    </source>
</reference>